<keyword evidence="2" id="KW-0472">Membrane</keyword>
<proteinExistence type="predicted"/>
<accession>A0A2K0U7K6</accession>
<comment type="caution">
    <text evidence="3">The sequence shown here is derived from an EMBL/GenBank/DDBJ whole genome shotgun (WGS) entry which is preliminary data.</text>
</comment>
<dbReference type="AlphaFoldDB" id="A0A2K0U7K6"/>
<name>A0A2K0U7K6_TRIHA</name>
<evidence type="ECO:0000313" key="3">
    <source>
        <dbReference type="EMBL" id="PNP53763.1"/>
    </source>
</evidence>
<gene>
    <name evidence="3" type="ORF">THARTR1_05887</name>
</gene>
<evidence type="ECO:0000256" key="1">
    <source>
        <dbReference type="SAM" id="MobiDB-lite"/>
    </source>
</evidence>
<reference evidence="3 4" key="1">
    <citation type="submission" date="2017-02" db="EMBL/GenBank/DDBJ databases">
        <title>Genomes of Trichoderma spp. with biocontrol activity.</title>
        <authorList>
            <person name="Gardiner D."/>
            <person name="Kazan K."/>
            <person name="Vos C."/>
            <person name="Harvey P."/>
        </authorList>
    </citation>
    <scope>NUCLEOTIDE SEQUENCE [LARGE SCALE GENOMIC DNA]</scope>
    <source>
        <strain evidence="3 4">Tr1</strain>
    </source>
</reference>
<dbReference type="EMBL" id="MTYI01000074">
    <property type="protein sequence ID" value="PNP53763.1"/>
    <property type="molecule type" value="Genomic_DNA"/>
</dbReference>
<feature type="region of interest" description="Disordered" evidence="1">
    <location>
        <begin position="1"/>
        <end position="37"/>
    </location>
</feature>
<organism evidence="3 4">
    <name type="scientific">Trichoderma harzianum</name>
    <name type="common">Hypocrea lixii</name>
    <dbReference type="NCBI Taxonomy" id="5544"/>
    <lineage>
        <taxon>Eukaryota</taxon>
        <taxon>Fungi</taxon>
        <taxon>Dikarya</taxon>
        <taxon>Ascomycota</taxon>
        <taxon>Pezizomycotina</taxon>
        <taxon>Sordariomycetes</taxon>
        <taxon>Hypocreomycetidae</taxon>
        <taxon>Hypocreales</taxon>
        <taxon>Hypocreaceae</taxon>
        <taxon>Trichoderma</taxon>
    </lineage>
</organism>
<keyword evidence="2" id="KW-1133">Transmembrane helix</keyword>
<dbReference type="OrthoDB" id="932129at2759"/>
<dbReference type="Proteomes" id="UP000236290">
    <property type="component" value="Unassembled WGS sequence"/>
</dbReference>
<evidence type="ECO:0000313" key="4">
    <source>
        <dbReference type="Proteomes" id="UP000236290"/>
    </source>
</evidence>
<protein>
    <submittedName>
        <fullName evidence="3">Uncharacterized protein</fullName>
    </submittedName>
</protein>
<sequence length="73" mass="8017">MAGVKSALPTHLMPNPEDNGFEQRHHGKTRSHMASSPSFPSFPSFYSLLLVTAVTLALTFTAMRALATRKRDS</sequence>
<evidence type="ECO:0000256" key="2">
    <source>
        <dbReference type="SAM" id="Phobius"/>
    </source>
</evidence>
<feature type="transmembrane region" description="Helical" evidence="2">
    <location>
        <begin position="45"/>
        <end position="67"/>
    </location>
</feature>
<keyword evidence="2" id="KW-0812">Transmembrane</keyword>